<dbReference type="Proteomes" id="UP000276133">
    <property type="component" value="Unassembled WGS sequence"/>
</dbReference>
<gene>
    <name evidence="1" type="ORF">BpHYR1_022246</name>
</gene>
<organism evidence="1 2">
    <name type="scientific">Brachionus plicatilis</name>
    <name type="common">Marine rotifer</name>
    <name type="synonym">Brachionus muelleri</name>
    <dbReference type="NCBI Taxonomy" id="10195"/>
    <lineage>
        <taxon>Eukaryota</taxon>
        <taxon>Metazoa</taxon>
        <taxon>Spiralia</taxon>
        <taxon>Gnathifera</taxon>
        <taxon>Rotifera</taxon>
        <taxon>Eurotatoria</taxon>
        <taxon>Monogononta</taxon>
        <taxon>Pseudotrocha</taxon>
        <taxon>Ploima</taxon>
        <taxon>Brachionidae</taxon>
        <taxon>Brachionus</taxon>
    </lineage>
</organism>
<dbReference type="EMBL" id="REGN01010342">
    <property type="protein sequence ID" value="RMZ99245.1"/>
    <property type="molecule type" value="Genomic_DNA"/>
</dbReference>
<dbReference type="AlphaFoldDB" id="A0A3M7PJE4"/>
<evidence type="ECO:0000313" key="2">
    <source>
        <dbReference type="Proteomes" id="UP000276133"/>
    </source>
</evidence>
<name>A0A3M7PJE4_BRAPC</name>
<sequence>MVTIFPRKASCDTFCHIHLIIDSYDGVLHHTLISLSVSDSKLTRTYAVPRMPPLREFTNA</sequence>
<evidence type="ECO:0000313" key="1">
    <source>
        <dbReference type="EMBL" id="RMZ99245.1"/>
    </source>
</evidence>
<accession>A0A3M7PJE4</accession>
<protein>
    <submittedName>
        <fullName evidence="1">Uncharacterized protein</fullName>
    </submittedName>
</protein>
<reference evidence="1 2" key="1">
    <citation type="journal article" date="2018" name="Sci. Rep.">
        <title>Genomic signatures of local adaptation to the degree of environmental predictability in rotifers.</title>
        <authorList>
            <person name="Franch-Gras L."/>
            <person name="Hahn C."/>
            <person name="Garcia-Roger E.M."/>
            <person name="Carmona M.J."/>
            <person name="Serra M."/>
            <person name="Gomez A."/>
        </authorList>
    </citation>
    <scope>NUCLEOTIDE SEQUENCE [LARGE SCALE GENOMIC DNA]</scope>
    <source>
        <strain evidence="1">HYR1</strain>
    </source>
</reference>
<comment type="caution">
    <text evidence="1">The sequence shown here is derived from an EMBL/GenBank/DDBJ whole genome shotgun (WGS) entry which is preliminary data.</text>
</comment>
<proteinExistence type="predicted"/>
<keyword evidence="2" id="KW-1185">Reference proteome</keyword>